<organism evidence="3 4">
    <name type="scientific">Sphingomonas panacisoli</name>
    <dbReference type="NCBI Taxonomy" id="1813879"/>
    <lineage>
        <taxon>Bacteria</taxon>
        <taxon>Pseudomonadati</taxon>
        <taxon>Pseudomonadota</taxon>
        <taxon>Alphaproteobacteria</taxon>
        <taxon>Sphingomonadales</taxon>
        <taxon>Sphingomonadaceae</taxon>
        <taxon>Sphingomonas</taxon>
    </lineage>
</organism>
<evidence type="ECO:0000256" key="1">
    <source>
        <dbReference type="SAM" id="SignalP"/>
    </source>
</evidence>
<dbReference type="RefSeq" id="WP_146572966.1">
    <property type="nucleotide sequence ID" value="NZ_CP042306.1"/>
</dbReference>
<feature type="domain" description="PA14" evidence="2">
    <location>
        <begin position="74"/>
        <end position="223"/>
    </location>
</feature>
<dbReference type="NCBIfam" id="TIGR02595">
    <property type="entry name" value="PEP_CTERM"/>
    <property type="match status" value="1"/>
</dbReference>
<dbReference type="Pfam" id="PF07589">
    <property type="entry name" value="PEP-CTERM"/>
    <property type="match status" value="1"/>
</dbReference>
<keyword evidence="1" id="KW-0732">Signal</keyword>
<keyword evidence="4" id="KW-1185">Reference proteome</keyword>
<accession>A0A5B8LKI3</accession>
<dbReference type="PROSITE" id="PS51820">
    <property type="entry name" value="PA14"/>
    <property type="match status" value="1"/>
</dbReference>
<evidence type="ECO:0000313" key="3">
    <source>
        <dbReference type="EMBL" id="QDZ08439.1"/>
    </source>
</evidence>
<sequence>MKTTLLAAGAVVAAAIAATPAQAQMSVQYFTVQDNNRDISGTGASGSFTNGVLTTLGPNGLPVITAANPLNAVDYNPVTKELYWWTPGAPNINVVSTGTGLIAGNSFTDTTFFPTNGAGSSNGGQNGFQTAIFSGNFFLNAAQSVLFSISADDDAFLFVDGVSALQNGGIHAATTQNANVNLGAGSHSFVLFYADRQETDAQLSFSLPSNIVITPGVPEPATWAMMVLGFGAIGGALRRRQAVAARVRFA</sequence>
<protein>
    <submittedName>
        <fullName evidence="3">PEP-CTERM sorting domain-containing protein</fullName>
    </submittedName>
</protein>
<dbReference type="NCBIfam" id="NF035944">
    <property type="entry name" value="PEPxxWA-CTERM"/>
    <property type="match status" value="1"/>
</dbReference>
<dbReference type="KEGG" id="spai:FPZ24_13965"/>
<gene>
    <name evidence="3" type="ORF">FPZ24_13965</name>
</gene>
<dbReference type="EMBL" id="CP042306">
    <property type="protein sequence ID" value="QDZ08439.1"/>
    <property type="molecule type" value="Genomic_DNA"/>
</dbReference>
<dbReference type="AlphaFoldDB" id="A0A5B8LKI3"/>
<name>A0A5B8LKI3_9SPHN</name>
<dbReference type="OrthoDB" id="7874461at2"/>
<reference evidence="3 4" key="1">
    <citation type="submission" date="2019-07" db="EMBL/GenBank/DDBJ databases">
        <title>Full genome sequence of Sphingomonas sp. 4R-6-7(HKS19).</title>
        <authorList>
            <person name="Im W.-T."/>
        </authorList>
    </citation>
    <scope>NUCLEOTIDE SEQUENCE [LARGE SCALE GENOMIC DNA]</scope>
    <source>
        <strain evidence="3 4">HKS19</strain>
    </source>
</reference>
<dbReference type="InterPro" id="IPR013424">
    <property type="entry name" value="Ice-binding_C"/>
</dbReference>
<evidence type="ECO:0000313" key="4">
    <source>
        <dbReference type="Proteomes" id="UP000315673"/>
    </source>
</evidence>
<proteinExistence type="predicted"/>
<evidence type="ECO:0000259" key="2">
    <source>
        <dbReference type="PROSITE" id="PS51820"/>
    </source>
</evidence>
<feature type="chain" id="PRO_5022768879" evidence="1">
    <location>
        <begin position="24"/>
        <end position="250"/>
    </location>
</feature>
<feature type="signal peptide" evidence="1">
    <location>
        <begin position="1"/>
        <end position="23"/>
    </location>
</feature>
<dbReference type="Proteomes" id="UP000315673">
    <property type="component" value="Chromosome"/>
</dbReference>
<dbReference type="InterPro" id="IPR037524">
    <property type="entry name" value="PA14/GLEYA"/>
</dbReference>